<reference evidence="3 4" key="2">
    <citation type="journal article" date="2016" name="Genome Announc.">
        <title>Complete Genome Sequence of a Strain of Azospirillum thiophilum Isolated from a Sulfide Spring.</title>
        <authorList>
            <person name="Fomenkov A."/>
            <person name="Vincze T."/>
            <person name="Grabovich M."/>
            <person name="Anton B.P."/>
            <person name="Dubinina G."/>
            <person name="Orlova M."/>
            <person name="Belousova E."/>
            <person name="Roberts R.J."/>
        </authorList>
    </citation>
    <scope>NUCLEOTIDE SEQUENCE [LARGE SCALE GENOMIC DNA]</scope>
    <source>
        <strain evidence="3 4">BV-S</strain>
    </source>
</reference>
<keyword evidence="2" id="KW-0732">Signal</keyword>
<dbReference type="RefSeq" id="WP_045584424.1">
    <property type="nucleotide sequence ID" value="NZ_CP012403.1"/>
</dbReference>
<feature type="compositionally biased region" description="Polar residues" evidence="1">
    <location>
        <begin position="117"/>
        <end position="131"/>
    </location>
</feature>
<sequence>MPQPSPLRPTHRARWRRTLLLAAGLSFPLPPMAAAAEPVKASYRVFVGGITALDIDATLEMTGNRYRIAVTAVTGGTIGRLLTWRTASETDGSRLGKDLKPVSHRQTSQLRGEPRNVTLTYDPQGDVSASVSPPAEDDGREPVPPALQRGTLDPLSAVLDLLIGLGASEGCDRSLPVFDGRRRYDMVFSEVGRRIVDPSRYSTFSGIALQCRVTYKPVAGYARSSSGGRFWQRTDPADRPPVNIWLAPVAAGAPPLPVRLETDSDFGGVVVHLTGVTPPTADHRTGAGQPPGSPAGSQQAR</sequence>
<protein>
    <recommendedName>
        <fullName evidence="5">DUF3108 domain-containing protein</fullName>
    </recommendedName>
</protein>
<dbReference type="Pfam" id="PF11306">
    <property type="entry name" value="DUF3108"/>
    <property type="match status" value="1"/>
</dbReference>
<evidence type="ECO:0000313" key="4">
    <source>
        <dbReference type="Proteomes" id="UP000069935"/>
    </source>
</evidence>
<feature type="compositionally biased region" description="Low complexity" evidence="1">
    <location>
        <begin position="286"/>
        <end position="301"/>
    </location>
</feature>
<feature type="signal peptide" evidence="2">
    <location>
        <begin position="1"/>
        <end position="35"/>
    </location>
</feature>
<organism evidence="3 4">
    <name type="scientific">Azospirillum thiophilum</name>
    <dbReference type="NCBI Taxonomy" id="528244"/>
    <lineage>
        <taxon>Bacteria</taxon>
        <taxon>Pseudomonadati</taxon>
        <taxon>Pseudomonadota</taxon>
        <taxon>Alphaproteobacteria</taxon>
        <taxon>Rhodospirillales</taxon>
        <taxon>Azospirillaceae</taxon>
        <taxon>Azospirillum</taxon>
    </lineage>
</organism>
<evidence type="ECO:0008006" key="5">
    <source>
        <dbReference type="Google" id="ProtNLM"/>
    </source>
</evidence>
<accession>A0AAC8W2I9</accession>
<evidence type="ECO:0000313" key="3">
    <source>
        <dbReference type="EMBL" id="ALG73745.1"/>
    </source>
</evidence>
<feature type="chain" id="PRO_5041960495" description="DUF3108 domain-containing protein" evidence="2">
    <location>
        <begin position="36"/>
        <end position="301"/>
    </location>
</feature>
<gene>
    <name evidence="3" type="ORF">AL072_22690</name>
</gene>
<feature type="region of interest" description="Disordered" evidence="1">
    <location>
        <begin position="276"/>
        <end position="301"/>
    </location>
</feature>
<dbReference type="KEGG" id="ati:AL072_22690"/>
<dbReference type="EMBL" id="CP012403">
    <property type="protein sequence ID" value="ALG73745.1"/>
    <property type="molecule type" value="Genomic_DNA"/>
</dbReference>
<feature type="compositionally biased region" description="Basic and acidic residues" evidence="1">
    <location>
        <begin position="91"/>
        <end position="101"/>
    </location>
</feature>
<dbReference type="AlphaFoldDB" id="A0AAC8W2I9"/>
<keyword evidence="4" id="KW-1185">Reference proteome</keyword>
<evidence type="ECO:0000256" key="2">
    <source>
        <dbReference type="SAM" id="SignalP"/>
    </source>
</evidence>
<dbReference type="Proteomes" id="UP000069935">
    <property type="component" value="Chromosome 3"/>
</dbReference>
<evidence type="ECO:0000256" key="1">
    <source>
        <dbReference type="SAM" id="MobiDB-lite"/>
    </source>
</evidence>
<feature type="region of interest" description="Disordered" evidence="1">
    <location>
        <begin position="90"/>
        <end position="149"/>
    </location>
</feature>
<dbReference type="InterPro" id="IPR021457">
    <property type="entry name" value="DUF3108"/>
</dbReference>
<reference evidence="4" key="1">
    <citation type="submission" date="2015-12" db="EMBL/GenBank/DDBJ databases">
        <title>Complete Genome Sequence of Azospirillum thiophilum BV-S.</title>
        <authorList>
            <person name="Fomenkov A."/>
            <person name="Vincze T."/>
            <person name="Grabovich M."/>
            <person name="Dubinina G."/>
            <person name="Orlova M."/>
            <person name="Belousova E."/>
            <person name="Roberts R.J."/>
        </authorList>
    </citation>
    <scope>NUCLEOTIDE SEQUENCE [LARGE SCALE GENOMIC DNA]</scope>
    <source>
        <strain evidence="4">BV-S</strain>
    </source>
</reference>
<name>A0AAC8W2I9_9PROT</name>
<proteinExistence type="predicted"/>